<evidence type="ECO:0000259" key="14">
    <source>
        <dbReference type="SMART" id="SM00014"/>
    </source>
</evidence>
<feature type="transmembrane region" description="Helical" evidence="13">
    <location>
        <begin position="191"/>
        <end position="210"/>
    </location>
</feature>
<evidence type="ECO:0000256" key="3">
    <source>
        <dbReference type="ARBA" id="ARBA00009266"/>
    </source>
</evidence>
<evidence type="ECO:0000256" key="11">
    <source>
        <dbReference type="PIRSR" id="PIRSR000905-1"/>
    </source>
</evidence>
<evidence type="ECO:0000256" key="12">
    <source>
        <dbReference type="PIRSR" id="PIRSR000905-2"/>
    </source>
</evidence>
<dbReference type="EMBL" id="JANPWB010000010">
    <property type="protein sequence ID" value="KAJ1136368.1"/>
    <property type="molecule type" value="Genomic_DNA"/>
</dbReference>
<comment type="subcellular location">
    <subcellularLocation>
        <location evidence="1">Endoplasmic reticulum membrane</location>
        <topology evidence="1">Multi-pass membrane protein</topology>
    </subcellularLocation>
</comment>
<comment type="similarity">
    <text evidence="3 10">Belongs to the glucose-6-phosphatase family.</text>
</comment>
<evidence type="ECO:0000313" key="16">
    <source>
        <dbReference type="Proteomes" id="UP001066276"/>
    </source>
</evidence>
<evidence type="ECO:0000256" key="4">
    <source>
        <dbReference type="ARBA" id="ARBA00022432"/>
    </source>
</evidence>
<evidence type="ECO:0000313" key="15">
    <source>
        <dbReference type="EMBL" id="KAJ1136368.1"/>
    </source>
</evidence>
<dbReference type="Gene3D" id="1.20.144.10">
    <property type="entry name" value="Phosphatidic acid phosphatase type 2/haloperoxidase"/>
    <property type="match status" value="1"/>
</dbReference>
<dbReference type="SMART" id="SM00014">
    <property type="entry name" value="acidPPc"/>
    <property type="match status" value="1"/>
</dbReference>
<feature type="binding site" evidence="12">
    <location>
        <position position="79"/>
    </location>
    <ligand>
        <name>substrate</name>
    </ligand>
</feature>
<feature type="binding site" evidence="12">
    <location>
        <position position="154"/>
    </location>
    <ligand>
        <name>substrate</name>
    </ligand>
</feature>
<keyword evidence="4 10" id="KW-0312">Gluconeogenesis</keyword>
<feature type="domain" description="Phosphatidic acid phosphatase type 2/haloperoxidase" evidence="14">
    <location>
        <begin position="53"/>
        <end position="180"/>
    </location>
</feature>
<dbReference type="GO" id="GO:0006094">
    <property type="term" value="P:gluconeogenesis"/>
    <property type="evidence" value="ECO:0007669"/>
    <property type="project" value="UniProtKB-UniRule"/>
</dbReference>
<keyword evidence="7 10" id="KW-0256">Endoplasmic reticulum</keyword>
<proteinExistence type="inferred from homology"/>
<evidence type="ECO:0000256" key="2">
    <source>
        <dbReference type="ARBA" id="ARBA00004742"/>
    </source>
</evidence>
<dbReference type="GO" id="GO:0004346">
    <property type="term" value="F:glucose-6-phosphatase activity"/>
    <property type="evidence" value="ECO:0007669"/>
    <property type="project" value="UniProtKB-EC"/>
</dbReference>
<accession>A0AAV7QCS8</accession>
<feature type="transmembrane region" description="Helical" evidence="13">
    <location>
        <begin position="163"/>
        <end position="179"/>
    </location>
</feature>
<feature type="transmembrane region" description="Helical" evidence="13">
    <location>
        <begin position="56"/>
        <end position="76"/>
    </location>
</feature>
<keyword evidence="5 13" id="KW-0812">Transmembrane</keyword>
<keyword evidence="6 10" id="KW-0378">Hydrolase</keyword>
<dbReference type="EC" id="3.1.3.9" evidence="10"/>
<comment type="pathway">
    <text evidence="2 10">Carbohydrate biosynthesis; gluconeogenesis.</text>
</comment>
<evidence type="ECO:0000256" key="9">
    <source>
        <dbReference type="ARBA" id="ARBA00023136"/>
    </source>
</evidence>
<evidence type="ECO:0000256" key="7">
    <source>
        <dbReference type="ARBA" id="ARBA00022824"/>
    </source>
</evidence>
<evidence type="ECO:0000256" key="6">
    <source>
        <dbReference type="ARBA" id="ARBA00022801"/>
    </source>
</evidence>
<dbReference type="Proteomes" id="UP001066276">
    <property type="component" value="Chromosome 6"/>
</dbReference>
<keyword evidence="9 10" id="KW-0472">Membrane</keyword>
<dbReference type="GO" id="GO:0051156">
    <property type="term" value="P:glucose 6-phosphate metabolic process"/>
    <property type="evidence" value="ECO:0007669"/>
    <property type="project" value="TreeGrafter"/>
</dbReference>
<comment type="caution">
    <text evidence="15">The sequence shown here is derived from an EMBL/GenBank/DDBJ whole genome shotgun (WGS) entry which is preliminary data.</text>
</comment>
<feature type="transmembrane region" description="Helical" evidence="13">
    <location>
        <begin position="277"/>
        <end position="296"/>
    </location>
</feature>
<name>A0AAV7QCS8_PLEWA</name>
<dbReference type="InterPro" id="IPR000326">
    <property type="entry name" value="PAP2/HPO"/>
</dbReference>
<dbReference type="Pfam" id="PF01569">
    <property type="entry name" value="PAP2"/>
    <property type="match status" value="1"/>
</dbReference>
<dbReference type="PIRSF" id="PIRSF000905">
    <property type="entry name" value="Glucose-6-phosphatase"/>
    <property type="match status" value="1"/>
</dbReference>
<dbReference type="PANTHER" id="PTHR12591:SF2">
    <property type="entry name" value="GLUCOSE-6-PHOSPHATASE 3"/>
    <property type="match status" value="1"/>
</dbReference>
<sequence>MEVLHENGIVMAEVLQDRLLGLEKFWLWATHLGDPKSVFIVFFPIAYFLDRKVGVAVLWIALISEWLNLVFKWFLFGERPYWWVRENGTLRQFPSTCESGPGSPSGHCMITGAALWPLLIAASKYVSQLSQSRLVRFLPCAVYGSLMLAVGVSRIFILAHFPHQVLAGIVTGGVLGHLLSKNIPDEKEFRFYMITSLALLLGATLLYWSMIGLGIDPSWSIQLASKWCSNPKWVRLDTRPFASVTRSAGSALGLGLTVHSLLFSNTNQQVFKGRERLCGVVLALGILHALDVIPLPADFSPLFYGLNFLRNAICPLIVMTVVPCIVTFINRREITPKTE</sequence>
<dbReference type="PANTHER" id="PTHR12591">
    <property type="entry name" value="GLUCOSE-6-PHOSPHATASE"/>
    <property type="match status" value="1"/>
</dbReference>
<organism evidence="15 16">
    <name type="scientific">Pleurodeles waltl</name>
    <name type="common">Iberian ribbed newt</name>
    <dbReference type="NCBI Taxonomy" id="8319"/>
    <lineage>
        <taxon>Eukaryota</taxon>
        <taxon>Metazoa</taxon>
        <taxon>Chordata</taxon>
        <taxon>Craniata</taxon>
        <taxon>Vertebrata</taxon>
        <taxon>Euteleostomi</taxon>
        <taxon>Amphibia</taxon>
        <taxon>Batrachia</taxon>
        <taxon>Caudata</taxon>
        <taxon>Salamandroidea</taxon>
        <taxon>Salamandridae</taxon>
        <taxon>Pleurodelinae</taxon>
        <taxon>Pleurodeles</taxon>
    </lineage>
</organism>
<evidence type="ECO:0000256" key="1">
    <source>
        <dbReference type="ARBA" id="ARBA00004477"/>
    </source>
</evidence>
<evidence type="ECO:0000256" key="10">
    <source>
        <dbReference type="PIRNR" id="PIRNR000905"/>
    </source>
</evidence>
<keyword evidence="16" id="KW-1185">Reference proteome</keyword>
<reference evidence="15" key="1">
    <citation type="journal article" date="2022" name="bioRxiv">
        <title>Sequencing and chromosome-scale assembly of the giantPleurodeles waltlgenome.</title>
        <authorList>
            <person name="Brown T."/>
            <person name="Elewa A."/>
            <person name="Iarovenko S."/>
            <person name="Subramanian E."/>
            <person name="Araus A.J."/>
            <person name="Petzold A."/>
            <person name="Susuki M."/>
            <person name="Suzuki K.-i.T."/>
            <person name="Hayashi T."/>
            <person name="Toyoda A."/>
            <person name="Oliveira C."/>
            <person name="Osipova E."/>
            <person name="Leigh N.D."/>
            <person name="Simon A."/>
            <person name="Yun M.H."/>
        </authorList>
    </citation>
    <scope>NUCLEOTIDE SEQUENCE</scope>
    <source>
        <strain evidence="15">20211129_DDA</strain>
        <tissue evidence="15">Liver</tissue>
    </source>
</reference>
<feature type="transmembrane region" description="Helical" evidence="13">
    <location>
        <begin position="308"/>
        <end position="329"/>
    </location>
</feature>
<dbReference type="SUPFAM" id="SSF48317">
    <property type="entry name" value="Acid phosphatase/Vanadium-dependent haloperoxidase"/>
    <property type="match status" value="1"/>
</dbReference>
<keyword evidence="8 13" id="KW-1133">Transmembrane helix</keyword>
<feature type="active site" description="Nucleophile" evidence="11">
    <location>
        <position position="160"/>
    </location>
</feature>
<feature type="transmembrane region" description="Helical" evidence="13">
    <location>
        <begin position="134"/>
        <end position="157"/>
    </location>
</feature>
<gene>
    <name evidence="15" type="ORF">NDU88_002785</name>
</gene>
<dbReference type="InterPro" id="IPR016275">
    <property type="entry name" value="Glucose-6-phosphatase"/>
</dbReference>
<dbReference type="InterPro" id="IPR036938">
    <property type="entry name" value="PAP2/HPO_sf"/>
</dbReference>
<dbReference type="GO" id="GO:0005789">
    <property type="term" value="C:endoplasmic reticulum membrane"/>
    <property type="evidence" value="ECO:0007669"/>
    <property type="project" value="UniProtKB-SubCell"/>
</dbReference>
<feature type="transmembrane region" description="Helical" evidence="13">
    <location>
        <begin position="247"/>
        <end position="265"/>
    </location>
</feature>
<evidence type="ECO:0000256" key="5">
    <source>
        <dbReference type="ARBA" id="ARBA00022692"/>
    </source>
</evidence>
<evidence type="ECO:0000256" key="8">
    <source>
        <dbReference type="ARBA" id="ARBA00022989"/>
    </source>
</evidence>
<feature type="active site" description="Proton donor" evidence="11">
    <location>
        <position position="107"/>
    </location>
</feature>
<protein>
    <recommendedName>
        <fullName evidence="10">Glucose-6-phosphatase</fullName>
        <ecNumber evidence="10">3.1.3.9</ecNumber>
    </recommendedName>
</protein>
<evidence type="ECO:0000256" key="13">
    <source>
        <dbReference type="SAM" id="Phobius"/>
    </source>
</evidence>
<dbReference type="AlphaFoldDB" id="A0AAV7QCS8"/>
<dbReference type="FunFam" id="1.20.144.10:FF:000018">
    <property type="entry name" value="Glucose-6-phosphatase"/>
    <property type="match status" value="1"/>
</dbReference>